<feature type="domain" description="Carrier" evidence="1">
    <location>
        <begin position="3"/>
        <end position="79"/>
    </location>
</feature>
<dbReference type="AlphaFoldDB" id="A0A1C3K7E4"/>
<gene>
    <name evidence="2" type="ORF">ODI_03979</name>
    <name evidence="3" type="ORF">ODI_R2445</name>
</gene>
<accession>A0A1C3K7E4</accession>
<reference evidence="2 4" key="1">
    <citation type="submission" date="2016-06" db="EMBL/GenBank/DDBJ databases">
        <authorList>
            <person name="Kjaerup R.B."/>
            <person name="Dalgaard T.S."/>
            <person name="Juul-Madsen H.R."/>
        </authorList>
    </citation>
    <scope>NUCLEOTIDE SEQUENCE [LARGE SCALE GENOMIC DNA]</scope>
    <source>
        <strain evidence="2">Orrdi1</strain>
    </source>
</reference>
<dbReference type="InterPro" id="IPR009081">
    <property type="entry name" value="PP-bd_ACP"/>
</dbReference>
<protein>
    <recommendedName>
        <fullName evidence="1">Carrier domain-containing protein</fullName>
    </recommendedName>
</protein>
<organism evidence="2 4">
    <name type="scientific">Orrella dioscoreae</name>
    <dbReference type="NCBI Taxonomy" id="1851544"/>
    <lineage>
        <taxon>Bacteria</taxon>
        <taxon>Pseudomonadati</taxon>
        <taxon>Pseudomonadota</taxon>
        <taxon>Betaproteobacteria</taxon>
        <taxon>Burkholderiales</taxon>
        <taxon>Alcaligenaceae</taxon>
        <taxon>Orrella</taxon>
    </lineage>
</organism>
<dbReference type="PROSITE" id="PS50075">
    <property type="entry name" value="CARRIER"/>
    <property type="match status" value="1"/>
</dbReference>
<dbReference type="Gene3D" id="1.10.1200.10">
    <property type="entry name" value="ACP-like"/>
    <property type="match status" value="1"/>
</dbReference>
<dbReference type="KEGG" id="odi:ODI_R2445"/>
<dbReference type="EMBL" id="LT907988">
    <property type="protein sequence ID" value="SOE50000.1"/>
    <property type="molecule type" value="Genomic_DNA"/>
</dbReference>
<dbReference type="InterPro" id="IPR036736">
    <property type="entry name" value="ACP-like_sf"/>
</dbReference>
<dbReference type="Proteomes" id="UP000078558">
    <property type="component" value="Chromosome I"/>
</dbReference>
<name>A0A1C3K7E4_9BURK</name>
<reference evidence="3 4" key="2">
    <citation type="submission" date="2017-08" db="EMBL/GenBank/DDBJ databases">
        <authorList>
            <person name="de Groot N.N."/>
        </authorList>
    </citation>
    <scope>NUCLEOTIDE SEQUENCE [LARGE SCALE GENOMIC DNA]</scope>
    <source>
        <strain evidence="3">Orrdi1</strain>
    </source>
</reference>
<evidence type="ECO:0000313" key="2">
    <source>
        <dbReference type="EMBL" id="SBT27392.1"/>
    </source>
</evidence>
<dbReference type="Pfam" id="PF00550">
    <property type="entry name" value="PP-binding"/>
    <property type="match status" value="1"/>
</dbReference>
<dbReference type="RefSeq" id="WP_082985491.1">
    <property type="nucleotide sequence ID" value="NZ_LT907988.1"/>
</dbReference>
<evidence type="ECO:0000313" key="3">
    <source>
        <dbReference type="EMBL" id="SOE50000.1"/>
    </source>
</evidence>
<dbReference type="EMBL" id="FLRC01000053">
    <property type="protein sequence ID" value="SBT27392.1"/>
    <property type="molecule type" value="Genomic_DNA"/>
</dbReference>
<evidence type="ECO:0000259" key="1">
    <source>
        <dbReference type="PROSITE" id="PS50075"/>
    </source>
</evidence>
<evidence type="ECO:0000313" key="4">
    <source>
        <dbReference type="Proteomes" id="UP000078558"/>
    </source>
</evidence>
<sequence length="79" mass="9123">MTTVHTQGIEQLRHWLESRNKEGVEITDDLDLIEARLVDSLSFVEFIYIISEASGQEVDPENLDLEKLKTLRAIAQTYF</sequence>
<proteinExistence type="predicted"/>
<keyword evidence="4" id="KW-1185">Reference proteome</keyword>
<dbReference type="SUPFAM" id="SSF47336">
    <property type="entry name" value="ACP-like"/>
    <property type="match status" value="1"/>
</dbReference>
<dbReference type="STRING" id="1851544.ODI_03979"/>